<dbReference type="STRING" id="1576369.SAMN05421753_12346"/>
<dbReference type="SUPFAM" id="SSF53474">
    <property type="entry name" value="alpha/beta-Hydrolases"/>
    <property type="match status" value="1"/>
</dbReference>
<evidence type="ECO:0000259" key="1">
    <source>
        <dbReference type="Pfam" id="PF12697"/>
    </source>
</evidence>
<keyword evidence="3" id="KW-1185">Reference proteome</keyword>
<protein>
    <submittedName>
        <fullName evidence="2">Alpha/beta hydrolase family protein</fullName>
    </submittedName>
</protein>
<feature type="domain" description="AB hydrolase-1" evidence="1">
    <location>
        <begin position="18"/>
        <end position="230"/>
    </location>
</feature>
<reference evidence="3" key="1">
    <citation type="submission" date="2016-10" db="EMBL/GenBank/DDBJ databases">
        <authorList>
            <person name="Varghese N."/>
            <person name="Submissions S."/>
        </authorList>
    </citation>
    <scope>NUCLEOTIDE SEQUENCE [LARGE SCALE GENOMIC DNA]</scope>
    <source>
        <strain evidence="3">DSM 26348</strain>
    </source>
</reference>
<dbReference type="EMBL" id="FOQD01000023">
    <property type="protein sequence ID" value="SFJ54641.1"/>
    <property type="molecule type" value="Genomic_DNA"/>
</dbReference>
<gene>
    <name evidence="2" type="ORF">SAMN05421753_12346</name>
</gene>
<dbReference type="InterPro" id="IPR029058">
    <property type="entry name" value="AB_hydrolase_fold"/>
</dbReference>
<keyword evidence="2" id="KW-0378">Hydrolase</keyword>
<dbReference type="AlphaFoldDB" id="A0A1I3SAS1"/>
<dbReference type="InterPro" id="IPR000073">
    <property type="entry name" value="AB_hydrolase_1"/>
</dbReference>
<accession>A0A1I3SAS1</accession>
<dbReference type="Proteomes" id="UP000199518">
    <property type="component" value="Unassembled WGS sequence"/>
</dbReference>
<dbReference type="Gene3D" id="3.40.50.1820">
    <property type="entry name" value="alpha/beta hydrolase"/>
    <property type="match status" value="1"/>
</dbReference>
<dbReference type="RefSeq" id="WP_092056520.1">
    <property type="nucleotide sequence ID" value="NZ_FOQD01000023.1"/>
</dbReference>
<dbReference type="GO" id="GO:0016787">
    <property type="term" value="F:hydrolase activity"/>
    <property type="evidence" value="ECO:0007669"/>
    <property type="project" value="UniProtKB-KW"/>
</dbReference>
<name>A0A1I3SAS1_9PLAN</name>
<dbReference type="Pfam" id="PF12697">
    <property type="entry name" value="Abhydrolase_6"/>
    <property type="match status" value="1"/>
</dbReference>
<organism evidence="2 3">
    <name type="scientific">Planctomicrobium piriforme</name>
    <dbReference type="NCBI Taxonomy" id="1576369"/>
    <lineage>
        <taxon>Bacteria</taxon>
        <taxon>Pseudomonadati</taxon>
        <taxon>Planctomycetota</taxon>
        <taxon>Planctomycetia</taxon>
        <taxon>Planctomycetales</taxon>
        <taxon>Planctomycetaceae</taxon>
        <taxon>Planctomicrobium</taxon>
    </lineage>
</organism>
<sequence>MEKTIKVLTEERLRQGYVIVLPGIEGASWINRRIVRGLLAADVPYAMEIHDWTYNWPLMLYNLRSRRLHTAQATELREKILDYQSRYPNRPVYLIGHSGGGGMTLETLAGLPQGTSIAGAVLLGAAMSPGYDFRVALQHVDRKIWNFSSWGDFLFLGLFTTVAGTIDGRMSPCAGMLGFNCQQLTNEERGKYEEMPYRLEYCRDLHLAGHFGFTAPRFIRNWVAPLLMACPTAAEALTDEATERLSRRIVNVSVI</sequence>
<evidence type="ECO:0000313" key="2">
    <source>
        <dbReference type="EMBL" id="SFJ54641.1"/>
    </source>
</evidence>
<dbReference type="OrthoDB" id="210058at2"/>
<proteinExistence type="predicted"/>
<evidence type="ECO:0000313" key="3">
    <source>
        <dbReference type="Proteomes" id="UP000199518"/>
    </source>
</evidence>